<dbReference type="AlphaFoldDB" id="A0A972GXW0"/>
<comment type="caution">
    <text evidence="1">The sequence shown here is derived from an EMBL/GenBank/DDBJ whole genome shotgun (WGS) entry which is preliminary data.</text>
</comment>
<evidence type="ECO:0000313" key="1">
    <source>
        <dbReference type="EMBL" id="NOU92551.1"/>
    </source>
</evidence>
<dbReference type="EMBL" id="WHOD01000016">
    <property type="protein sequence ID" value="NOU92551.1"/>
    <property type="molecule type" value="Genomic_DNA"/>
</dbReference>
<proteinExistence type="predicted"/>
<evidence type="ECO:0000313" key="2">
    <source>
        <dbReference type="Proteomes" id="UP000641588"/>
    </source>
</evidence>
<sequence>MTRLIPAARLKVKEDTFFLPVQNDGVYFRNNVDTFRMEGDQLEIERASRKKLDEQRYKDKLTAIRIERLNKIKQKKFKYN</sequence>
<name>A0A972GXW0_9BACL</name>
<organism evidence="1 2">
    <name type="scientific">Paenibacillus foliorum</name>
    <dbReference type="NCBI Taxonomy" id="2654974"/>
    <lineage>
        <taxon>Bacteria</taxon>
        <taxon>Bacillati</taxon>
        <taxon>Bacillota</taxon>
        <taxon>Bacilli</taxon>
        <taxon>Bacillales</taxon>
        <taxon>Paenibacillaceae</taxon>
        <taxon>Paenibacillus</taxon>
    </lineage>
</organism>
<accession>A0A972GXW0</accession>
<protein>
    <submittedName>
        <fullName evidence="1">Uncharacterized protein</fullName>
    </submittedName>
</protein>
<reference evidence="1" key="1">
    <citation type="submission" date="2019-10" db="EMBL/GenBank/DDBJ databases">
        <title>Description of Paenibacillus glebae sp. nov.</title>
        <authorList>
            <person name="Carlier A."/>
            <person name="Qi S."/>
        </authorList>
    </citation>
    <scope>NUCLEOTIDE SEQUENCE</scope>
    <source>
        <strain evidence="1">LMG 31456</strain>
    </source>
</reference>
<keyword evidence="2" id="KW-1185">Reference proteome</keyword>
<gene>
    <name evidence="1" type="ORF">GC093_04805</name>
</gene>
<dbReference type="Proteomes" id="UP000641588">
    <property type="component" value="Unassembled WGS sequence"/>
</dbReference>
<dbReference type="RefSeq" id="WP_171650744.1">
    <property type="nucleotide sequence ID" value="NZ_WHOD01000016.1"/>
</dbReference>